<dbReference type="Proteomes" id="UP000800082">
    <property type="component" value="Unassembled WGS sequence"/>
</dbReference>
<keyword evidence="2" id="KW-1185">Reference proteome</keyword>
<evidence type="ECO:0000313" key="2">
    <source>
        <dbReference type="Proteomes" id="UP000800082"/>
    </source>
</evidence>
<protein>
    <submittedName>
        <fullName evidence="1">Uncharacterized protein</fullName>
    </submittedName>
</protein>
<dbReference type="EMBL" id="ML979005">
    <property type="protein sequence ID" value="KAF1923459.1"/>
    <property type="molecule type" value="Genomic_DNA"/>
</dbReference>
<dbReference type="AlphaFoldDB" id="A0A6A5R823"/>
<name>A0A6A5R823_9PLEO</name>
<evidence type="ECO:0000313" key="1">
    <source>
        <dbReference type="EMBL" id="KAF1923459.1"/>
    </source>
</evidence>
<proteinExistence type="predicted"/>
<dbReference type="RefSeq" id="XP_033443712.1">
    <property type="nucleotide sequence ID" value="XM_033589332.1"/>
</dbReference>
<dbReference type="GeneID" id="54346979"/>
<organism evidence="1 2">
    <name type="scientific">Didymella exigua CBS 183.55</name>
    <dbReference type="NCBI Taxonomy" id="1150837"/>
    <lineage>
        <taxon>Eukaryota</taxon>
        <taxon>Fungi</taxon>
        <taxon>Dikarya</taxon>
        <taxon>Ascomycota</taxon>
        <taxon>Pezizomycotina</taxon>
        <taxon>Dothideomycetes</taxon>
        <taxon>Pleosporomycetidae</taxon>
        <taxon>Pleosporales</taxon>
        <taxon>Pleosporineae</taxon>
        <taxon>Didymellaceae</taxon>
        <taxon>Didymella</taxon>
    </lineage>
</organism>
<gene>
    <name evidence="1" type="ORF">M421DRAFT_325448</name>
</gene>
<sequence length="154" mass="17030">MTMLSSLLTMEWRPHSSGTVSRVLVILLAGDERCIKRRHNYGDKGGIGLPCVHSTARPNLAACLFRTSHSSLRRRAHADTATCGILCNLRISKTRELSCPMGGGGRRSYTHAPDCVTPDSGGWEPQTKRLPPMKYLLDQEVTIWDTFPTILHGT</sequence>
<reference evidence="1" key="1">
    <citation type="journal article" date="2020" name="Stud. Mycol.">
        <title>101 Dothideomycetes genomes: a test case for predicting lifestyles and emergence of pathogens.</title>
        <authorList>
            <person name="Haridas S."/>
            <person name="Albert R."/>
            <person name="Binder M."/>
            <person name="Bloem J."/>
            <person name="Labutti K."/>
            <person name="Salamov A."/>
            <person name="Andreopoulos B."/>
            <person name="Baker S."/>
            <person name="Barry K."/>
            <person name="Bills G."/>
            <person name="Bluhm B."/>
            <person name="Cannon C."/>
            <person name="Castanera R."/>
            <person name="Culley D."/>
            <person name="Daum C."/>
            <person name="Ezra D."/>
            <person name="Gonzalez J."/>
            <person name="Henrissat B."/>
            <person name="Kuo A."/>
            <person name="Liang C."/>
            <person name="Lipzen A."/>
            <person name="Lutzoni F."/>
            <person name="Magnuson J."/>
            <person name="Mondo S."/>
            <person name="Nolan M."/>
            <person name="Ohm R."/>
            <person name="Pangilinan J."/>
            <person name="Park H.-J."/>
            <person name="Ramirez L."/>
            <person name="Alfaro M."/>
            <person name="Sun H."/>
            <person name="Tritt A."/>
            <person name="Yoshinaga Y."/>
            <person name="Zwiers L.-H."/>
            <person name="Turgeon B."/>
            <person name="Goodwin S."/>
            <person name="Spatafora J."/>
            <person name="Crous P."/>
            <person name="Grigoriev I."/>
        </authorList>
    </citation>
    <scope>NUCLEOTIDE SEQUENCE</scope>
    <source>
        <strain evidence="1">CBS 183.55</strain>
    </source>
</reference>
<accession>A0A6A5R823</accession>